<dbReference type="OrthoDB" id="9801517at2"/>
<accession>A0A176TBA5</accession>
<keyword evidence="1" id="KW-0378">Hydrolase</keyword>
<organism evidence="2 3">
    <name type="scientific">Polaribacter atrinae</name>
    <dbReference type="NCBI Taxonomy" id="1333662"/>
    <lineage>
        <taxon>Bacteria</taxon>
        <taxon>Pseudomonadati</taxon>
        <taxon>Bacteroidota</taxon>
        <taxon>Flavobacteriia</taxon>
        <taxon>Flavobacteriales</taxon>
        <taxon>Flavobacteriaceae</taxon>
    </lineage>
</organism>
<sequence length="131" mass="15328">MDNVFTLTITVSPDDIDNLQHVNNLVYVTWMDKIATTHWAHLTKENPLPQYVWVVMRHEIDYLKQANLGDKITVKTWVGETKGITSVRFMEFYKEDLLLVKAKTIWAMLDSKTFKPARIRENVLKVLQPPK</sequence>
<dbReference type="Proteomes" id="UP000076923">
    <property type="component" value="Unassembled WGS sequence"/>
</dbReference>
<dbReference type="PANTHER" id="PTHR31793">
    <property type="entry name" value="4-HYDROXYBENZOYL-COA THIOESTERASE FAMILY MEMBER"/>
    <property type="match status" value="1"/>
</dbReference>
<gene>
    <name evidence="2" type="ORF">LPB303_09550</name>
</gene>
<proteinExistence type="predicted"/>
<evidence type="ECO:0000313" key="2">
    <source>
        <dbReference type="EMBL" id="OAD45167.1"/>
    </source>
</evidence>
<dbReference type="CDD" id="cd00586">
    <property type="entry name" value="4HBT"/>
    <property type="match status" value="1"/>
</dbReference>
<dbReference type="PANTHER" id="PTHR31793:SF37">
    <property type="entry name" value="ACYL-COA THIOESTER HYDROLASE YBGC"/>
    <property type="match status" value="1"/>
</dbReference>
<dbReference type="EMBL" id="LVWE01000032">
    <property type="protein sequence ID" value="OAD45167.1"/>
    <property type="molecule type" value="Genomic_DNA"/>
</dbReference>
<keyword evidence="3" id="KW-1185">Reference proteome</keyword>
<dbReference type="Gene3D" id="3.10.129.10">
    <property type="entry name" value="Hotdog Thioesterase"/>
    <property type="match status" value="1"/>
</dbReference>
<comment type="caution">
    <text evidence="2">The sequence shown here is derived from an EMBL/GenBank/DDBJ whole genome shotgun (WGS) entry which is preliminary data.</text>
</comment>
<dbReference type="AlphaFoldDB" id="A0A176TBA5"/>
<dbReference type="RefSeq" id="WP_068449798.1">
    <property type="nucleotide sequence ID" value="NZ_CANKUV010000006.1"/>
</dbReference>
<dbReference type="InterPro" id="IPR029069">
    <property type="entry name" value="HotDog_dom_sf"/>
</dbReference>
<name>A0A176TBA5_9FLAO</name>
<reference evidence="2 3" key="1">
    <citation type="submission" date="2016-02" db="EMBL/GenBank/DDBJ databases">
        <title>Draft genome sequence of Polaribacter atrinae KACC17473.</title>
        <authorList>
            <person name="Shin S.-K."/>
            <person name="Yi H."/>
        </authorList>
    </citation>
    <scope>NUCLEOTIDE SEQUENCE [LARGE SCALE GENOMIC DNA]</scope>
    <source>
        <strain evidence="2 3">KACC 17473</strain>
    </source>
</reference>
<dbReference type="STRING" id="1333662.LPB303_09550"/>
<protein>
    <submittedName>
        <fullName evidence="2">Thioesterase</fullName>
    </submittedName>
</protein>
<evidence type="ECO:0000256" key="1">
    <source>
        <dbReference type="ARBA" id="ARBA00022801"/>
    </source>
</evidence>
<dbReference type="SUPFAM" id="SSF54637">
    <property type="entry name" value="Thioesterase/thiol ester dehydrase-isomerase"/>
    <property type="match status" value="1"/>
</dbReference>
<dbReference type="GO" id="GO:0047617">
    <property type="term" value="F:fatty acyl-CoA hydrolase activity"/>
    <property type="evidence" value="ECO:0007669"/>
    <property type="project" value="TreeGrafter"/>
</dbReference>
<dbReference type="Pfam" id="PF13279">
    <property type="entry name" value="4HBT_2"/>
    <property type="match status" value="1"/>
</dbReference>
<evidence type="ECO:0000313" key="3">
    <source>
        <dbReference type="Proteomes" id="UP000076923"/>
    </source>
</evidence>
<dbReference type="InterPro" id="IPR050563">
    <property type="entry name" value="4-hydroxybenzoyl-CoA_TE"/>
</dbReference>